<keyword evidence="4" id="KW-0694">RNA-binding</keyword>
<evidence type="ECO:0000256" key="3">
    <source>
        <dbReference type="ARBA" id="ARBA00022730"/>
    </source>
</evidence>
<dbReference type="Pfam" id="PF04751">
    <property type="entry name" value="DarP"/>
    <property type="match status" value="1"/>
</dbReference>
<evidence type="ECO:0000256" key="1">
    <source>
        <dbReference type="ARBA" id="ARBA00022490"/>
    </source>
</evidence>
<dbReference type="CDD" id="cd16331">
    <property type="entry name" value="YjgA-like"/>
    <property type="match status" value="1"/>
</dbReference>
<proteinExistence type="predicted"/>
<evidence type="ECO:0000313" key="6">
    <source>
        <dbReference type="Proteomes" id="UP000184603"/>
    </source>
</evidence>
<name>A0A1M7YGH3_9BACT</name>
<dbReference type="GO" id="GO:0005829">
    <property type="term" value="C:cytosol"/>
    <property type="evidence" value="ECO:0007669"/>
    <property type="project" value="TreeGrafter"/>
</dbReference>
<keyword evidence="6" id="KW-1185">Reference proteome</keyword>
<dbReference type="Gene3D" id="1.10.60.30">
    <property type="entry name" value="PSPTO4464-like domains"/>
    <property type="match status" value="1"/>
</dbReference>
<reference evidence="5 6" key="1">
    <citation type="submission" date="2016-12" db="EMBL/GenBank/DDBJ databases">
        <authorList>
            <person name="Song W.-J."/>
            <person name="Kurnit D.M."/>
        </authorList>
    </citation>
    <scope>NUCLEOTIDE SEQUENCE [LARGE SCALE GENOMIC DNA]</scope>
    <source>
        <strain evidence="5 6">DSM 18488</strain>
    </source>
</reference>
<keyword evidence="3" id="KW-0699">rRNA-binding</keyword>
<dbReference type="GO" id="GO:0042254">
    <property type="term" value="P:ribosome biogenesis"/>
    <property type="evidence" value="ECO:0007669"/>
    <property type="project" value="UniProtKB-KW"/>
</dbReference>
<dbReference type="SUPFAM" id="SSF158710">
    <property type="entry name" value="PSPTO4464-like"/>
    <property type="match status" value="1"/>
</dbReference>
<dbReference type="OrthoDB" id="5431727at2"/>
<organism evidence="5 6">
    <name type="scientific">Desulfopila aestuarii DSM 18488</name>
    <dbReference type="NCBI Taxonomy" id="1121416"/>
    <lineage>
        <taxon>Bacteria</taxon>
        <taxon>Pseudomonadati</taxon>
        <taxon>Thermodesulfobacteriota</taxon>
        <taxon>Desulfobulbia</taxon>
        <taxon>Desulfobulbales</taxon>
        <taxon>Desulfocapsaceae</taxon>
        <taxon>Desulfopila</taxon>
    </lineage>
</organism>
<dbReference type="InterPro" id="IPR023153">
    <property type="entry name" value="DarP_sf"/>
</dbReference>
<dbReference type="Proteomes" id="UP000184603">
    <property type="component" value="Unassembled WGS sequence"/>
</dbReference>
<keyword evidence="2" id="KW-0690">Ribosome biogenesis</keyword>
<dbReference type="InterPro" id="IPR006839">
    <property type="entry name" value="DarP"/>
</dbReference>
<dbReference type="GO" id="GO:0019843">
    <property type="term" value="F:rRNA binding"/>
    <property type="evidence" value="ECO:0007669"/>
    <property type="project" value="UniProtKB-KW"/>
</dbReference>
<dbReference type="AlphaFoldDB" id="A0A1M7YGH3"/>
<keyword evidence="1" id="KW-0963">Cytoplasm</keyword>
<dbReference type="PANTHER" id="PTHR38101">
    <property type="entry name" value="UPF0307 PROTEIN YJGA"/>
    <property type="match status" value="1"/>
</dbReference>
<dbReference type="PANTHER" id="PTHR38101:SF1">
    <property type="entry name" value="UPF0307 PROTEIN YJGA"/>
    <property type="match status" value="1"/>
</dbReference>
<dbReference type="EMBL" id="FRFE01000027">
    <property type="protein sequence ID" value="SHO51669.1"/>
    <property type="molecule type" value="Genomic_DNA"/>
</dbReference>
<protein>
    <submittedName>
        <fullName evidence="5">Ribosome-associated protein</fullName>
    </submittedName>
</protein>
<evidence type="ECO:0000313" key="5">
    <source>
        <dbReference type="EMBL" id="SHO51669.1"/>
    </source>
</evidence>
<evidence type="ECO:0000256" key="2">
    <source>
        <dbReference type="ARBA" id="ARBA00022517"/>
    </source>
</evidence>
<dbReference type="STRING" id="1121416.SAMN02745220_04140"/>
<evidence type="ECO:0000256" key="4">
    <source>
        <dbReference type="ARBA" id="ARBA00022884"/>
    </source>
</evidence>
<gene>
    <name evidence="5" type="ORF">SAMN02745220_04140</name>
</gene>
<dbReference type="NCBIfam" id="NF003593">
    <property type="entry name" value="PRK05255.1-1"/>
    <property type="match status" value="1"/>
</dbReference>
<dbReference type="RefSeq" id="WP_073615563.1">
    <property type="nucleotide sequence ID" value="NZ_FRFE01000027.1"/>
</dbReference>
<sequence length="182" mass="21260">MTENLSRSEVKRQFKQTEQVAAELADFTDNDLKKLPCSEEVKSEIRAIRGVKGGARKRQVKYLAKLIRMEPLTEIYDFLAERKGSNLKTQKTFHEGERIRDAIINEAVRSHDAARQEQDVWDMDWSSPEITAAVERYPDLPEGDIRKITYSYVKTRNRAHYRELFRMIKAAIDQDELRGRLS</sequence>
<accession>A0A1M7YGH3</accession>